<dbReference type="AlphaFoldDB" id="A0A1F8DH90"/>
<dbReference type="EMBL" id="MGIL01000019">
    <property type="protein sequence ID" value="OGM87963.1"/>
    <property type="molecule type" value="Genomic_DNA"/>
</dbReference>
<protein>
    <recommendedName>
        <fullName evidence="4">PsbP C-terminal domain-containing protein</fullName>
    </recommendedName>
</protein>
<evidence type="ECO:0000313" key="3">
    <source>
        <dbReference type="Proteomes" id="UP000177596"/>
    </source>
</evidence>
<reference evidence="2 3" key="1">
    <citation type="journal article" date="2016" name="Nat. Commun.">
        <title>Thousands of microbial genomes shed light on interconnected biogeochemical processes in an aquifer system.</title>
        <authorList>
            <person name="Anantharaman K."/>
            <person name="Brown C.T."/>
            <person name="Hug L.A."/>
            <person name="Sharon I."/>
            <person name="Castelle C.J."/>
            <person name="Probst A.J."/>
            <person name="Thomas B.C."/>
            <person name="Singh A."/>
            <person name="Wilkins M.J."/>
            <person name="Karaoz U."/>
            <person name="Brodie E.L."/>
            <person name="Williams K.H."/>
            <person name="Hubbard S.S."/>
            <person name="Banfield J.F."/>
        </authorList>
    </citation>
    <scope>NUCLEOTIDE SEQUENCE [LARGE SCALE GENOMIC DNA]</scope>
</reference>
<evidence type="ECO:0008006" key="4">
    <source>
        <dbReference type="Google" id="ProtNLM"/>
    </source>
</evidence>
<keyword evidence="1" id="KW-0812">Transmembrane</keyword>
<organism evidence="2 3">
    <name type="scientific">Candidatus Woesebacteria bacterium RIFOXYD1_FULL_43_18</name>
    <dbReference type="NCBI Taxonomy" id="1802551"/>
    <lineage>
        <taxon>Bacteria</taxon>
        <taxon>Candidatus Woeseibacteriota</taxon>
    </lineage>
</organism>
<comment type="caution">
    <text evidence="2">The sequence shown here is derived from an EMBL/GenBank/DDBJ whole genome shotgun (WGS) entry which is preliminary data.</text>
</comment>
<evidence type="ECO:0000256" key="1">
    <source>
        <dbReference type="SAM" id="Phobius"/>
    </source>
</evidence>
<proteinExistence type="predicted"/>
<dbReference type="Proteomes" id="UP000177596">
    <property type="component" value="Unassembled WGS sequence"/>
</dbReference>
<evidence type="ECO:0000313" key="2">
    <source>
        <dbReference type="EMBL" id="OGM87963.1"/>
    </source>
</evidence>
<feature type="transmembrane region" description="Helical" evidence="1">
    <location>
        <begin position="6"/>
        <end position="27"/>
    </location>
</feature>
<gene>
    <name evidence="2" type="ORF">A2573_02365</name>
</gene>
<sequence>MKQKGFAPIIILLVITVIGGVGYFAYIKGYLNYFIPKSNFNSIPIPPPSSDLTANWKTYTNTKYGYTIEYPSNYFVGFYDVISGNFNAATGAEHQLDMLPPTKDVFNNFLQIQVVNLKELNKTFIEVVNNNYKESKNHFQTTSISDLVNSKFAGYSDYEYSFTGQALETIGWGGVVTKGTYKVIFFQKDGNIYSIYLKDSDSFNKILSTFKFAD</sequence>
<name>A0A1F8DH90_9BACT</name>
<accession>A0A1F8DH90</accession>
<keyword evidence="1" id="KW-0472">Membrane</keyword>
<keyword evidence="1" id="KW-1133">Transmembrane helix</keyword>